<gene>
    <name evidence="1" type="ORF">BJL90_19660</name>
    <name evidence="2" type="ORF">CLFO_29020</name>
</gene>
<dbReference type="KEGG" id="cfm:BJL90_19660"/>
<evidence type="ECO:0000313" key="4">
    <source>
        <dbReference type="Proteomes" id="UP000192478"/>
    </source>
</evidence>
<sequence>MDFRYFLVLIYFNTVGDIYTYSDLVDLLGLTYKQVDNIVSSIMTEGYLSYNENKVIVINDKGIKLLKSNGFYNVDIFSIYEDELINKDTFNNKKIDINDIYVPKRFTTKFSGYE</sequence>
<evidence type="ECO:0000313" key="1">
    <source>
        <dbReference type="EMBL" id="AOY77881.1"/>
    </source>
</evidence>
<organism evidence="2 4">
    <name type="scientific">Clostridium formicaceticum</name>
    <dbReference type="NCBI Taxonomy" id="1497"/>
    <lineage>
        <taxon>Bacteria</taxon>
        <taxon>Bacillati</taxon>
        <taxon>Bacillota</taxon>
        <taxon>Clostridia</taxon>
        <taxon>Eubacteriales</taxon>
        <taxon>Clostridiaceae</taxon>
        <taxon>Clostridium</taxon>
    </lineage>
</organism>
<name>A0AAC9WH59_9CLOT</name>
<dbReference type="Proteomes" id="UP000177894">
    <property type="component" value="Chromosome"/>
</dbReference>
<reference evidence="2 4" key="2">
    <citation type="submission" date="2017-03" db="EMBL/GenBank/DDBJ databases">
        <title>Complete sequence of Clostridium formicaceticum DSM 92.</title>
        <authorList>
            <person name="Poehlein A."/>
            <person name="Karl M."/>
            <person name="Bengelsdorf F.R."/>
            <person name="Duerre P."/>
            <person name="Daniel R."/>
        </authorList>
    </citation>
    <scope>NUCLEOTIDE SEQUENCE [LARGE SCALE GENOMIC DNA]</scope>
    <source>
        <strain evidence="2 4">DSM 92</strain>
    </source>
</reference>
<dbReference type="Proteomes" id="UP000192478">
    <property type="component" value="Chromosome"/>
</dbReference>
<accession>A0AAC9WH59</accession>
<evidence type="ECO:0000313" key="3">
    <source>
        <dbReference type="Proteomes" id="UP000177894"/>
    </source>
</evidence>
<evidence type="ECO:0000313" key="2">
    <source>
        <dbReference type="EMBL" id="ARE88499.1"/>
    </source>
</evidence>
<dbReference type="RefSeq" id="WP_070972211.1">
    <property type="nucleotide sequence ID" value="NZ_CP017603.1"/>
</dbReference>
<proteinExistence type="predicted"/>
<dbReference type="EMBL" id="CP017603">
    <property type="protein sequence ID" value="AOY77881.1"/>
    <property type="molecule type" value="Genomic_DNA"/>
</dbReference>
<dbReference type="EMBL" id="CP020559">
    <property type="protein sequence ID" value="ARE88499.1"/>
    <property type="molecule type" value="Genomic_DNA"/>
</dbReference>
<reference evidence="1 3" key="1">
    <citation type="submission" date="2016-10" db="EMBL/GenBank/DDBJ databases">
        <title>Complete Genome Sequence of Acetogen Clostridium formicoaceticum ATCC 27076.</title>
        <authorList>
            <person name="Bao T."/>
            <person name="Cheng C."/>
            <person name="Zhao J."/>
            <person name="Yang S.-T."/>
            <person name="Wang J."/>
            <person name="Wang M."/>
        </authorList>
    </citation>
    <scope>NUCLEOTIDE SEQUENCE [LARGE SCALE GENOMIC DNA]</scope>
    <source>
        <strain evidence="1 3">ATCC 27076</strain>
    </source>
</reference>
<keyword evidence="3" id="KW-1185">Reference proteome</keyword>
<protein>
    <submittedName>
        <fullName evidence="2">Uncharacterized protein</fullName>
    </submittedName>
</protein>
<dbReference type="AlphaFoldDB" id="A0AAC9WH59"/>